<keyword evidence="2" id="KW-0472">Membrane</keyword>
<feature type="transmembrane region" description="Helical" evidence="2">
    <location>
        <begin position="113"/>
        <end position="131"/>
    </location>
</feature>
<evidence type="ECO:0000256" key="1">
    <source>
        <dbReference type="ARBA" id="ARBA00023002"/>
    </source>
</evidence>
<evidence type="ECO:0000313" key="4">
    <source>
        <dbReference type="Proteomes" id="UP001214441"/>
    </source>
</evidence>
<dbReference type="GO" id="GO:0016491">
    <property type="term" value="F:oxidoreductase activity"/>
    <property type="evidence" value="ECO:0007669"/>
    <property type="project" value="UniProtKB-KW"/>
</dbReference>
<dbReference type="InterPro" id="IPR052019">
    <property type="entry name" value="F420H2_bilvrd_red/Heme_oxyg"/>
</dbReference>
<protein>
    <submittedName>
        <fullName evidence="3">PPOX class F420-dependent oxidoreductase</fullName>
        <ecNumber evidence="3">1.-.-.-</ecNumber>
    </submittedName>
</protein>
<dbReference type="Gene3D" id="2.30.110.10">
    <property type="entry name" value="Electron Transport, Fmn-binding Protein, Chain A"/>
    <property type="match status" value="1"/>
</dbReference>
<dbReference type="EMBL" id="JANCPR020000012">
    <property type="protein sequence ID" value="MDJ1133214.1"/>
    <property type="molecule type" value="Genomic_DNA"/>
</dbReference>
<keyword evidence="2" id="KW-0812">Transmembrane</keyword>
<gene>
    <name evidence="3" type="ORF">NMN56_014820</name>
</gene>
<dbReference type="RefSeq" id="WP_274044765.1">
    <property type="nucleotide sequence ID" value="NZ_JANCPR020000012.1"/>
</dbReference>
<accession>A0ABT6ZVY4</accession>
<dbReference type="NCBIfam" id="TIGR03666">
    <property type="entry name" value="Rv2061_F420"/>
    <property type="match status" value="1"/>
</dbReference>
<dbReference type="PANTHER" id="PTHR35176:SF11">
    <property type="entry name" value="PYRIDOXAMINE 5'-PHOSPHATE OXIDASE FAMILY PROTEIN"/>
    <property type="match status" value="1"/>
</dbReference>
<evidence type="ECO:0000256" key="2">
    <source>
        <dbReference type="SAM" id="Phobius"/>
    </source>
</evidence>
<keyword evidence="1 3" id="KW-0560">Oxidoreductase</keyword>
<dbReference type="PANTHER" id="PTHR35176">
    <property type="entry name" value="HEME OXYGENASE HI_0854-RELATED"/>
    <property type="match status" value="1"/>
</dbReference>
<dbReference type="Proteomes" id="UP001214441">
    <property type="component" value="Unassembled WGS sequence"/>
</dbReference>
<organism evidence="3 4">
    <name type="scientific">Streptomyces iconiensis</name>
    <dbReference type="NCBI Taxonomy" id="1384038"/>
    <lineage>
        <taxon>Bacteria</taxon>
        <taxon>Bacillati</taxon>
        <taxon>Actinomycetota</taxon>
        <taxon>Actinomycetes</taxon>
        <taxon>Kitasatosporales</taxon>
        <taxon>Streptomycetaceae</taxon>
        <taxon>Streptomyces</taxon>
    </lineage>
</organism>
<comment type="caution">
    <text evidence="3">The sequence shown here is derived from an EMBL/GenBank/DDBJ whole genome shotgun (WGS) entry which is preliminary data.</text>
</comment>
<feature type="transmembrane region" description="Helical" evidence="2">
    <location>
        <begin position="63"/>
        <end position="93"/>
    </location>
</feature>
<proteinExistence type="predicted"/>
<sequence length="284" mass="30035">MSATYGQPEGTARSTGLGRGLPVTVALLVGVGTLVAGVWSLGWPASFAEAVDFPAHEHFLHDVGAFQIGLGVGALLACVWYDALATVLAGLLVANGVHTVNHALDLDHGGQPWHIAALAVATALIAAALLLRQRGLGWTSGGVSAATRPELTPYVRQKTVLLTTYRKDGTPGDSPVSIAVDGDHAYVRSFRNAIKTRRLRRTPQARVAPCTTRGRSPGAALDVRLALLEPGGPEDRHAARMLGTKYPLLHRVLVPFLHKVLLRRKAGGTVHFRVTVAPRGHGTP</sequence>
<name>A0ABT6ZVY4_9ACTN</name>
<keyword evidence="2" id="KW-1133">Transmembrane helix</keyword>
<reference evidence="3 4" key="1">
    <citation type="submission" date="2023-05" db="EMBL/GenBank/DDBJ databases">
        <title>Streptantibioticus silvisoli sp. nov., acidotolerant actinomycetes 1 from pine litter.</title>
        <authorList>
            <person name="Swiecimska M."/>
            <person name="Golinska P."/>
            <person name="Sangal V."/>
            <person name="Wachnowicz B."/>
            <person name="Goodfellow M."/>
        </authorList>
    </citation>
    <scope>NUCLEOTIDE SEQUENCE [LARGE SCALE GENOMIC DNA]</scope>
    <source>
        <strain evidence="3 4">DSM 42109</strain>
    </source>
</reference>
<dbReference type="InterPro" id="IPR019965">
    <property type="entry name" value="PPOX_F420-dep_Rv2061_put"/>
</dbReference>
<dbReference type="EC" id="1.-.-.-" evidence="3"/>
<evidence type="ECO:0000313" key="3">
    <source>
        <dbReference type="EMBL" id="MDJ1133214.1"/>
    </source>
</evidence>
<dbReference type="SUPFAM" id="SSF50475">
    <property type="entry name" value="FMN-binding split barrel"/>
    <property type="match status" value="1"/>
</dbReference>
<keyword evidence="4" id="KW-1185">Reference proteome</keyword>
<dbReference type="InterPro" id="IPR012349">
    <property type="entry name" value="Split_barrel_FMN-bd"/>
</dbReference>
<feature type="transmembrane region" description="Helical" evidence="2">
    <location>
        <begin position="20"/>
        <end position="42"/>
    </location>
</feature>